<accession>A0A9Q3HE17</accession>
<dbReference type="EMBL" id="AVOT02015151">
    <property type="protein sequence ID" value="MBW0499209.1"/>
    <property type="molecule type" value="Genomic_DNA"/>
</dbReference>
<comment type="caution">
    <text evidence="2">The sequence shown here is derived from an EMBL/GenBank/DDBJ whole genome shotgun (WGS) entry which is preliminary data.</text>
</comment>
<feature type="compositionally biased region" description="Polar residues" evidence="1">
    <location>
        <begin position="141"/>
        <end position="159"/>
    </location>
</feature>
<feature type="compositionally biased region" description="Basic and acidic residues" evidence="1">
    <location>
        <begin position="160"/>
        <end position="172"/>
    </location>
</feature>
<evidence type="ECO:0000313" key="2">
    <source>
        <dbReference type="EMBL" id="MBW0499209.1"/>
    </source>
</evidence>
<name>A0A9Q3HE17_9BASI</name>
<sequence length="245" mass="27033">MPSTRTEVIYNHSSISQKGHRRDHGRSQSVKEGQGSVDDFQINKLCDSEADNTILPSNRAETVIRSLGGHIQSHPEGLQECTSAQRVPDLCRSVEKLHEFLADCGTIPGPSQYLQVMQWMASIDGKEEHDAFNSRMEEKQPSTTQVSAKNSLSSQQQQFHCEKEATSSEQGKRQGTSNKNLQPALENPKNSAGGHGKCIPDGQNNDGTTEKGGSQIKMSEMISDIFDYTPELYEAINDVKTHVSD</sequence>
<evidence type="ECO:0000256" key="1">
    <source>
        <dbReference type="SAM" id="MobiDB-lite"/>
    </source>
</evidence>
<feature type="compositionally biased region" description="Basic and acidic residues" evidence="1">
    <location>
        <begin position="128"/>
        <end position="140"/>
    </location>
</feature>
<dbReference type="AlphaFoldDB" id="A0A9Q3HE17"/>
<feature type="region of interest" description="Disordered" evidence="1">
    <location>
        <begin position="1"/>
        <end position="35"/>
    </location>
</feature>
<organism evidence="2 3">
    <name type="scientific">Austropuccinia psidii MF-1</name>
    <dbReference type="NCBI Taxonomy" id="1389203"/>
    <lineage>
        <taxon>Eukaryota</taxon>
        <taxon>Fungi</taxon>
        <taxon>Dikarya</taxon>
        <taxon>Basidiomycota</taxon>
        <taxon>Pucciniomycotina</taxon>
        <taxon>Pucciniomycetes</taxon>
        <taxon>Pucciniales</taxon>
        <taxon>Sphaerophragmiaceae</taxon>
        <taxon>Austropuccinia</taxon>
    </lineage>
</organism>
<protein>
    <submittedName>
        <fullName evidence="2">Uncharacterized protein</fullName>
    </submittedName>
</protein>
<reference evidence="2" key="1">
    <citation type="submission" date="2021-03" db="EMBL/GenBank/DDBJ databases">
        <title>Draft genome sequence of rust myrtle Austropuccinia psidii MF-1, a brazilian biotype.</title>
        <authorList>
            <person name="Quecine M.C."/>
            <person name="Pachon D.M.R."/>
            <person name="Bonatelli M.L."/>
            <person name="Correr F.H."/>
            <person name="Franceschini L.M."/>
            <person name="Leite T.F."/>
            <person name="Margarido G.R.A."/>
            <person name="Almeida C.A."/>
            <person name="Ferrarezi J.A."/>
            <person name="Labate C.A."/>
        </authorList>
    </citation>
    <scope>NUCLEOTIDE SEQUENCE</scope>
    <source>
        <strain evidence="2">MF-1</strain>
    </source>
</reference>
<feature type="compositionally biased region" description="Polar residues" evidence="1">
    <location>
        <begin position="1"/>
        <end position="17"/>
    </location>
</feature>
<feature type="region of interest" description="Disordered" evidence="1">
    <location>
        <begin position="128"/>
        <end position="216"/>
    </location>
</feature>
<dbReference type="Proteomes" id="UP000765509">
    <property type="component" value="Unassembled WGS sequence"/>
</dbReference>
<gene>
    <name evidence="2" type="ORF">O181_038924</name>
</gene>
<evidence type="ECO:0000313" key="3">
    <source>
        <dbReference type="Proteomes" id="UP000765509"/>
    </source>
</evidence>
<keyword evidence="3" id="KW-1185">Reference proteome</keyword>
<proteinExistence type="predicted"/>